<accession>A0A6L9EAW5</accession>
<organism evidence="1 2">
    <name type="scientific">Poritiphilus flavus</name>
    <dbReference type="NCBI Taxonomy" id="2697053"/>
    <lineage>
        <taxon>Bacteria</taxon>
        <taxon>Pseudomonadati</taxon>
        <taxon>Bacteroidota</taxon>
        <taxon>Flavobacteriia</taxon>
        <taxon>Flavobacteriales</taxon>
        <taxon>Flavobacteriaceae</taxon>
        <taxon>Poritiphilus</taxon>
    </lineage>
</organism>
<dbReference type="InterPro" id="IPR023393">
    <property type="entry name" value="START-like_dom_sf"/>
</dbReference>
<dbReference type="AlphaFoldDB" id="A0A6L9EAW5"/>
<name>A0A6L9EAW5_9FLAO</name>
<protein>
    <submittedName>
        <fullName evidence="1">Polyketide cyclase</fullName>
    </submittedName>
</protein>
<dbReference type="Gene3D" id="3.30.530.20">
    <property type="match status" value="1"/>
</dbReference>
<dbReference type="SUPFAM" id="SSF55961">
    <property type="entry name" value="Bet v1-like"/>
    <property type="match status" value="1"/>
</dbReference>
<dbReference type="EMBL" id="WXYO01000002">
    <property type="protein sequence ID" value="NAS11711.1"/>
    <property type="molecule type" value="Genomic_DNA"/>
</dbReference>
<evidence type="ECO:0000313" key="2">
    <source>
        <dbReference type="Proteomes" id="UP000475249"/>
    </source>
</evidence>
<sequence length="175" mass="19947">MTTIIYILVGLVLLILLLAIIAPKNYDVNREIVINQPVPKVFDYLKYLKNQDNWSPWAKKDPNMKKEFSGTDGTVGAISKWDGNKDVGMGEQEITRLVDNEVIESQLRFFKPWKSQSDAYMRVAESGSESTKVTWGFSGKNKFPMSIMMLFMNMDKMVGKDFEEGLSSLKSVMEN</sequence>
<dbReference type="Proteomes" id="UP000475249">
    <property type="component" value="Unassembled WGS sequence"/>
</dbReference>
<comment type="caution">
    <text evidence="1">The sequence shown here is derived from an EMBL/GenBank/DDBJ whole genome shotgun (WGS) entry which is preliminary data.</text>
</comment>
<dbReference type="RefSeq" id="WP_161434717.1">
    <property type="nucleotide sequence ID" value="NZ_WXYO01000002.1"/>
</dbReference>
<reference evidence="1 2" key="1">
    <citation type="submission" date="2020-01" db="EMBL/GenBank/DDBJ databases">
        <title>Bacteria diversity of Porities sp.</title>
        <authorList>
            <person name="Wang G."/>
        </authorList>
    </citation>
    <scope>NUCLEOTIDE SEQUENCE [LARGE SCALE GENOMIC DNA]</scope>
    <source>
        <strain evidence="1 2">R33</strain>
    </source>
</reference>
<dbReference type="CDD" id="cd07818">
    <property type="entry name" value="SRPBCC_1"/>
    <property type="match status" value="1"/>
</dbReference>
<proteinExistence type="predicted"/>
<evidence type="ECO:0000313" key="1">
    <source>
        <dbReference type="EMBL" id="NAS11711.1"/>
    </source>
</evidence>
<keyword evidence="2" id="KW-1185">Reference proteome</keyword>
<gene>
    <name evidence="1" type="ORF">GTQ38_06835</name>
</gene>